<accession>A0A975ZMT8</accession>
<evidence type="ECO:0000256" key="2">
    <source>
        <dbReference type="ARBA" id="ARBA00022729"/>
    </source>
</evidence>
<comment type="caution">
    <text evidence="3">The sequence shown here is derived from an EMBL/GenBank/DDBJ whole genome shotgun (WGS) entry which is preliminary data.</text>
</comment>
<evidence type="ECO:0000313" key="4">
    <source>
        <dbReference type="Proteomes" id="UP000182932"/>
    </source>
</evidence>
<dbReference type="GO" id="GO:0016020">
    <property type="term" value="C:membrane"/>
    <property type="evidence" value="ECO:0007669"/>
    <property type="project" value="InterPro"/>
</dbReference>
<sequence>MPSDFTSRIRRALAGLALGLLAACTLPEPGQVTRDGIFDPYEARNRQIHERSKAFDRQVTRPVAIAYARNVPEPAQDMVTNFANNLAVPGAVVNQVLQFDLGGALHNSVRFGLNTTLGFGGVFDVAADFGLQEDEADFGQTLAVWGVPEGAFLELPILGPATERDAVGQVVDLALDPLNVIPWPEKLYLRLPAAVAEVGQRGRYAASVDSIFYESADSYAQSRLIYLQNRRFEVGTGQGSGLDAASGEIDPYAELSDQIVDPYEELYGEQ</sequence>
<dbReference type="GeneID" id="80817714"/>
<gene>
    <name evidence="3" type="ORF">SAMN04487940_10424</name>
</gene>
<protein>
    <submittedName>
        <fullName evidence="3">Phospholipid-binding lipoprotein MlaA</fullName>
    </submittedName>
</protein>
<dbReference type="InterPro" id="IPR007428">
    <property type="entry name" value="MlaA"/>
</dbReference>
<organism evidence="3 4">
    <name type="scientific">Marinovum algicola</name>
    <dbReference type="NCBI Taxonomy" id="42444"/>
    <lineage>
        <taxon>Bacteria</taxon>
        <taxon>Pseudomonadati</taxon>
        <taxon>Pseudomonadota</taxon>
        <taxon>Alphaproteobacteria</taxon>
        <taxon>Rhodobacterales</taxon>
        <taxon>Roseobacteraceae</taxon>
        <taxon>Marinovum</taxon>
    </lineage>
</organism>
<dbReference type="RefSeq" id="WP_244526453.1">
    <property type="nucleotide sequence ID" value="NZ_FNYY01000004.1"/>
</dbReference>
<evidence type="ECO:0000313" key="3">
    <source>
        <dbReference type="EMBL" id="SEJ19693.1"/>
    </source>
</evidence>
<dbReference type="AlphaFoldDB" id="A0A975ZMT8"/>
<dbReference type="PRINTS" id="PR01805">
    <property type="entry name" value="VACJLIPOPROT"/>
</dbReference>
<reference evidence="3 4" key="1">
    <citation type="submission" date="2016-10" db="EMBL/GenBank/DDBJ databases">
        <authorList>
            <person name="Varghese N."/>
            <person name="Submissions S."/>
        </authorList>
    </citation>
    <scope>NUCLEOTIDE SEQUENCE [LARGE SCALE GENOMIC DNA]</scope>
    <source>
        <strain evidence="3 4">FF3</strain>
    </source>
</reference>
<keyword evidence="3" id="KW-0449">Lipoprotein</keyword>
<dbReference type="EMBL" id="FNYY01000004">
    <property type="protein sequence ID" value="SEJ19693.1"/>
    <property type="molecule type" value="Genomic_DNA"/>
</dbReference>
<evidence type="ECO:0000256" key="1">
    <source>
        <dbReference type="ARBA" id="ARBA00010634"/>
    </source>
</evidence>
<dbReference type="PANTHER" id="PTHR30035">
    <property type="entry name" value="LIPOPROTEIN VACJ-RELATED"/>
    <property type="match status" value="1"/>
</dbReference>
<proteinExistence type="inferred from homology"/>
<keyword evidence="2" id="KW-0732">Signal</keyword>
<name>A0A975ZMT8_9RHOB</name>
<dbReference type="PANTHER" id="PTHR30035:SF3">
    <property type="entry name" value="INTERMEMBRANE PHOSPHOLIPID TRANSPORT SYSTEM LIPOPROTEIN MLAA"/>
    <property type="match status" value="1"/>
</dbReference>
<keyword evidence="4" id="KW-1185">Reference proteome</keyword>
<dbReference type="GO" id="GO:0120010">
    <property type="term" value="P:intermembrane phospholipid transfer"/>
    <property type="evidence" value="ECO:0007669"/>
    <property type="project" value="TreeGrafter"/>
</dbReference>
<dbReference type="Pfam" id="PF04333">
    <property type="entry name" value="MlaA"/>
    <property type="match status" value="1"/>
</dbReference>
<comment type="similarity">
    <text evidence="1">Belongs to the MlaA family.</text>
</comment>
<dbReference type="Proteomes" id="UP000182932">
    <property type="component" value="Unassembled WGS sequence"/>
</dbReference>